<sequence>MTEFSIYQINTDRDDNRICFLGLDTLERFQHSKEVDPVLYDRVYDGKLDCNSLETIYEKFNIDHPADYKGRSLSVSDVVEIRESDTLNPGFYFVDSIGFKSISFDKSLCKEPVEAGSGKISVLLVEPNKYPKMIEIDDTLEAMQAVVGGDIEEYMPFEDEVAIICNEEGKVNGLTPNRAVYEENSREMQDIICGKFFVAYAPFEVEKFQSLPPELAEKYREKFKYPERFMRVNDGIVAVPFKPVRADKER</sequence>
<protein>
    <submittedName>
        <fullName evidence="3">DUF3846 domain-containing protein</fullName>
    </submittedName>
</protein>
<dbReference type="Proteomes" id="UP001198182">
    <property type="component" value="Unassembled WGS sequence"/>
</dbReference>
<reference evidence="3" key="1">
    <citation type="submission" date="2021-10" db="EMBL/GenBank/DDBJ databases">
        <title>Anaerobic single-cell dispensing facilitates the cultivation of human gut bacteria.</title>
        <authorList>
            <person name="Afrizal A."/>
        </authorList>
    </citation>
    <scope>NUCLEOTIDE SEQUENCE</scope>
    <source>
        <strain evidence="3">CLA-AA-H215</strain>
    </source>
</reference>
<dbReference type="Pfam" id="PF14191">
    <property type="entry name" value="YodL"/>
    <property type="match status" value="1"/>
</dbReference>
<proteinExistence type="predicted"/>
<feature type="domain" description="YodL-like" evidence="2">
    <location>
        <begin position="4"/>
        <end position="104"/>
    </location>
</feature>
<organism evidence="3 4">
    <name type="scientific">Hominifimenecus microfluidus</name>
    <dbReference type="NCBI Taxonomy" id="2885348"/>
    <lineage>
        <taxon>Bacteria</taxon>
        <taxon>Bacillati</taxon>
        <taxon>Bacillota</taxon>
        <taxon>Clostridia</taxon>
        <taxon>Lachnospirales</taxon>
        <taxon>Lachnospiraceae</taxon>
        <taxon>Hominifimenecus</taxon>
    </lineage>
</organism>
<evidence type="ECO:0000313" key="3">
    <source>
        <dbReference type="EMBL" id="MCC2229514.1"/>
    </source>
</evidence>
<dbReference type="Pfam" id="PF12957">
    <property type="entry name" value="DUF3846"/>
    <property type="match status" value="1"/>
</dbReference>
<keyword evidence="4" id="KW-1185">Reference proteome</keyword>
<gene>
    <name evidence="3" type="ORF">LKD81_00675</name>
</gene>
<dbReference type="EMBL" id="JAJEQR010000002">
    <property type="protein sequence ID" value="MCC2229514.1"/>
    <property type="molecule type" value="Genomic_DNA"/>
</dbReference>
<dbReference type="InterPro" id="IPR025923">
    <property type="entry name" value="YodL-like_dom"/>
</dbReference>
<dbReference type="InterPro" id="IPR024559">
    <property type="entry name" value="DUF3846"/>
</dbReference>
<name>A0AAE3E7E6_9FIRM</name>
<feature type="domain" description="DUF3846" evidence="1">
    <location>
        <begin position="120"/>
        <end position="224"/>
    </location>
</feature>
<evidence type="ECO:0000259" key="2">
    <source>
        <dbReference type="Pfam" id="PF14191"/>
    </source>
</evidence>
<accession>A0AAE3E7E6</accession>
<dbReference type="AlphaFoldDB" id="A0AAE3E7E6"/>
<dbReference type="RefSeq" id="WP_308452339.1">
    <property type="nucleotide sequence ID" value="NZ_JAJEQR010000002.1"/>
</dbReference>
<evidence type="ECO:0000313" key="4">
    <source>
        <dbReference type="Proteomes" id="UP001198182"/>
    </source>
</evidence>
<evidence type="ECO:0000259" key="1">
    <source>
        <dbReference type="Pfam" id="PF12957"/>
    </source>
</evidence>
<comment type="caution">
    <text evidence="3">The sequence shown here is derived from an EMBL/GenBank/DDBJ whole genome shotgun (WGS) entry which is preliminary data.</text>
</comment>